<dbReference type="PROSITE" id="PS50893">
    <property type="entry name" value="ABC_TRANSPORTER_2"/>
    <property type="match status" value="2"/>
</dbReference>
<dbReference type="Pfam" id="PF00005">
    <property type="entry name" value="ABC_tran"/>
    <property type="match status" value="2"/>
</dbReference>
<protein>
    <submittedName>
        <fullName evidence="6">ATP-binding cassette subfamily F protein uup</fullName>
    </submittedName>
</protein>
<accession>A0ABS2P922</accession>
<dbReference type="SUPFAM" id="SSF52540">
    <property type="entry name" value="P-loop containing nucleoside triphosphate hydrolases"/>
    <property type="match status" value="2"/>
</dbReference>
<dbReference type="InterPro" id="IPR003439">
    <property type="entry name" value="ABC_transporter-like_ATP-bd"/>
</dbReference>
<reference evidence="6 7" key="1">
    <citation type="submission" date="2021-01" db="EMBL/GenBank/DDBJ databases">
        <title>Genomic Encyclopedia of Type Strains, Phase IV (KMG-IV): sequencing the most valuable type-strain genomes for metagenomic binning, comparative biology and taxonomic classification.</title>
        <authorList>
            <person name="Goeker M."/>
        </authorList>
    </citation>
    <scope>NUCLEOTIDE SEQUENCE [LARGE SCALE GENOMIC DNA]</scope>
    <source>
        <strain evidence="6 7">DSM 25540</strain>
    </source>
</reference>
<evidence type="ECO:0000259" key="5">
    <source>
        <dbReference type="PROSITE" id="PS50893"/>
    </source>
</evidence>
<feature type="domain" description="ABC transporter" evidence="5">
    <location>
        <begin position="4"/>
        <end position="255"/>
    </location>
</feature>
<sequence length="625" mass="72442">MSVLIADELTKTFGEKSLLNKVSFTIEKTSRIGIIGANGTGKSTLLKTITKQEDLEHGSFTHAKNFRIQYVEQEPQFDEHLTVLETVFQGPSEVMTVLHDYDRALKQFENEPSSSTNENRLFQMQAEMDRLNAWEADTKAKTILSKLGIKETNQEIRKLSGGQKKRVALARALIDRADLLILDEPTNHLDSTSIAWLESFISQYSGALMMVTHDRYFLNRVTNTIFELDRGNLYQYDGNYETYLAEKARREEEALKAEDRRQNILRRELEWLHRGAKARTTKQKARIDRVHDLKEQKQEQSSDTLSFVSDQARLGKKVIEAFSVSKRFANEEWLFQHVDERVDRGERIGITGENGTGKTTFLNLLAKRIQPDEGAVEHGETVRIGYFTQGETEIDGDLRVLEYIREGASVIKTKDGTTITAEQMLERFLFPRSVQWSYVQRLSGGERRRLYLLRILMEEPNVLFLDEPTNNLDIPTLRLLEEYLVDFPGSVVTVSHDRYFLDRIADRLLIFQQGEPILRFVGYFETYWQTKEEKPAKVKVKNEPQPKQAKSRKKLSYKDQQDWNTIEERIDILEQKKAELEETMAHAGSDSGQLQDLMQEVRAIEDEVDQLMERWSYLAELMEES</sequence>
<dbReference type="CDD" id="cd03221">
    <property type="entry name" value="ABCF_EF-3"/>
    <property type="match status" value="2"/>
</dbReference>
<proteinExistence type="predicted"/>
<feature type="region of interest" description="Disordered" evidence="4">
    <location>
        <begin position="537"/>
        <end position="558"/>
    </location>
</feature>
<dbReference type="InterPro" id="IPR032781">
    <property type="entry name" value="ABC_tran_Xtn"/>
</dbReference>
<dbReference type="EMBL" id="JAFBEC010000002">
    <property type="protein sequence ID" value="MBM7631636.1"/>
    <property type="molecule type" value="Genomic_DNA"/>
</dbReference>
<keyword evidence="7" id="KW-1185">Reference proteome</keyword>
<dbReference type="PROSITE" id="PS00211">
    <property type="entry name" value="ABC_TRANSPORTER_1"/>
    <property type="match status" value="1"/>
</dbReference>
<dbReference type="RefSeq" id="WP_204695741.1">
    <property type="nucleotide sequence ID" value="NZ_JAFBEC010000002.1"/>
</dbReference>
<evidence type="ECO:0000256" key="1">
    <source>
        <dbReference type="ARBA" id="ARBA00022741"/>
    </source>
</evidence>
<gene>
    <name evidence="6" type="ORF">JOD17_000728</name>
</gene>
<evidence type="ECO:0000256" key="4">
    <source>
        <dbReference type="SAM" id="MobiDB-lite"/>
    </source>
</evidence>
<dbReference type="Gene3D" id="1.10.287.380">
    <property type="entry name" value="Valyl-tRNA synthetase, C-terminal domain"/>
    <property type="match status" value="1"/>
</dbReference>
<dbReference type="InterPro" id="IPR032524">
    <property type="entry name" value="ABC_tran_C"/>
</dbReference>
<evidence type="ECO:0000256" key="2">
    <source>
        <dbReference type="ARBA" id="ARBA00022840"/>
    </source>
</evidence>
<dbReference type="InterPro" id="IPR051309">
    <property type="entry name" value="ABCF_ATPase"/>
</dbReference>
<dbReference type="InterPro" id="IPR017871">
    <property type="entry name" value="ABC_transporter-like_CS"/>
</dbReference>
<dbReference type="PANTHER" id="PTHR42855">
    <property type="entry name" value="ABC TRANSPORTER ATP-BINDING SUBUNIT"/>
    <property type="match status" value="1"/>
</dbReference>
<dbReference type="InterPro" id="IPR037118">
    <property type="entry name" value="Val-tRNA_synth_C_sf"/>
</dbReference>
<keyword evidence="1" id="KW-0547">Nucleotide-binding</keyword>
<dbReference type="Gene3D" id="3.40.50.300">
    <property type="entry name" value="P-loop containing nucleotide triphosphate hydrolases"/>
    <property type="match status" value="2"/>
</dbReference>
<feature type="coiled-coil region" evidence="3">
    <location>
        <begin position="240"/>
        <end position="268"/>
    </location>
</feature>
<evidence type="ECO:0000313" key="7">
    <source>
        <dbReference type="Proteomes" id="UP000741863"/>
    </source>
</evidence>
<dbReference type="GO" id="GO:0005524">
    <property type="term" value="F:ATP binding"/>
    <property type="evidence" value="ECO:0007669"/>
    <property type="project" value="UniProtKB-KW"/>
</dbReference>
<dbReference type="PANTHER" id="PTHR42855:SF1">
    <property type="entry name" value="ABC TRANSPORTER DOMAIN-CONTAINING PROTEIN"/>
    <property type="match status" value="1"/>
</dbReference>
<evidence type="ECO:0000256" key="3">
    <source>
        <dbReference type="SAM" id="Coils"/>
    </source>
</evidence>
<keyword evidence="3" id="KW-0175">Coiled coil</keyword>
<keyword evidence="2 6" id="KW-0067">ATP-binding</keyword>
<dbReference type="Pfam" id="PF16326">
    <property type="entry name" value="ABC_tran_CTD"/>
    <property type="match status" value="1"/>
</dbReference>
<feature type="coiled-coil region" evidence="3">
    <location>
        <begin position="563"/>
        <end position="614"/>
    </location>
</feature>
<organism evidence="6 7">
    <name type="scientific">Geomicrobium sediminis</name>
    <dbReference type="NCBI Taxonomy" id="1347788"/>
    <lineage>
        <taxon>Bacteria</taxon>
        <taxon>Bacillati</taxon>
        <taxon>Bacillota</taxon>
        <taxon>Bacilli</taxon>
        <taxon>Bacillales</taxon>
        <taxon>Geomicrobium</taxon>
    </lineage>
</organism>
<dbReference type="Pfam" id="PF12848">
    <property type="entry name" value="ABC_tran_Xtn"/>
    <property type="match status" value="1"/>
</dbReference>
<comment type="caution">
    <text evidence="6">The sequence shown here is derived from an EMBL/GenBank/DDBJ whole genome shotgun (WGS) entry which is preliminary data.</text>
</comment>
<dbReference type="Proteomes" id="UP000741863">
    <property type="component" value="Unassembled WGS sequence"/>
</dbReference>
<name>A0ABS2P922_9BACL</name>
<dbReference type="InterPro" id="IPR003593">
    <property type="entry name" value="AAA+_ATPase"/>
</dbReference>
<feature type="domain" description="ABC transporter" evidence="5">
    <location>
        <begin position="319"/>
        <end position="540"/>
    </location>
</feature>
<evidence type="ECO:0000313" key="6">
    <source>
        <dbReference type="EMBL" id="MBM7631636.1"/>
    </source>
</evidence>
<dbReference type="SMART" id="SM00382">
    <property type="entry name" value="AAA"/>
    <property type="match status" value="2"/>
</dbReference>
<dbReference type="InterPro" id="IPR027417">
    <property type="entry name" value="P-loop_NTPase"/>
</dbReference>